<dbReference type="KEGG" id="wch:wcw_0304"/>
<dbReference type="AlphaFoldDB" id="D6YU68"/>
<keyword evidence="2" id="KW-1185">Reference proteome</keyword>
<dbReference type="EMBL" id="CP001928">
    <property type="protein sequence ID" value="ADI37679.1"/>
    <property type="molecule type" value="Genomic_DNA"/>
</dbReference>
<dbReference type="STRING" id="716544.wcw_0304"/>
<dbReference type="eggNOG" id="ENOG5033HTG">
    <property type="taxonomic scope" value="Bacteria"/>
</dbReference>
<dbReference type="OrthoDB" id="5643872at2"/>
<protein>
    <submittedName>
        <fullName evidence="1">Uncharacterized protein</fullName>
    </submittedName>
</protein>
<dbReference type="RefSeq" id="WP_013181407.1">
    <property type="nucleotide sequence ID" value="NC_014225.1"/>
</dbReference>
<sequence>MSTAPVNLAQSINQSWVSIEDTFVLDCPVLPEKAPPNSLLLSELSYVGEPEVKSSNEVKKMCIVTKKNQGTIVYFKKCSDAYPPILAQIESAGSASMRLTRGANAARVRPVVDAEGNVVGAASYEILTFVSLSKESLSVGVMVRMGIIDELVARYVRMEDDLHGDQIGIAKDLGIVGLDYDELWYSDITVEIKGARAINNGILAPLPKDLFPVTDKDIDAFPNIRDAQPCHWPTKIPNNLAIWKRFPNRAEFVKLAEDSMAIRQKYYAFLREILIDPEDHLQVMIPSFSRDEEGVAMIRKMQSCIEKRWNQQLLEGLIKNQGFRRFVIRNKTSILEILDHFKAYNCEFAENDATIDLVKVEKRFQYIVKKCMGKDLTMVLYDLGCTLRVDRKQWETYHPSYLKLIDVCEQLESSDHSFPEAFFLFECELCNIALMFRERMDEWNLLIKNITQVVENYRGLVTEKIGTPIHSILIDSSHQQVSFMDKLLDKEKCLAKALMELLENHAKHEEIVDEVQKVFNEYAPIGRSSSLGSVNFFTYTRTRSDDIEQLLKDLKDRPGERAQLISGFFNEGKWNISGYVRSGSANVMLVRRLVEKALDDFKNEITLEQLRKHELVEICFAIEQKMLDIEASAQKIATLFQKMMKKKATDS</sequence>
<reference evidence="1 2" key="1">
    <citation type="journal article" date="2010" name="PLoS ONE">
        <title>The Waddlia genome: a window into chlamydial biology.</title>
        <authorList>
            <person name="Bertelli C."/>
            <person name="Collyn F."/>
            <person name="Croxatto A."/>
            <person name="Ruckert C."/>
            <person name="Polkinghorne A."/>
            <person name="Kebbi-Beghdadi C."/>
            <person name="Goesmann A."/>
            <person name="Vaughan L."/>
            <person name="Greub G."/>
        </authorList>
    </citation>
    <scope>NUCLEOTIDE SEQUENCE [LARGE SCALE GENOMIC DNA]</scope>
    <source>
        <strain evidence="2">ATCC VR-1470 / WSU 86-1044</strain>
    </source>
</reference>
<dbReference type="Proteomes" id="UP000001505">
    <property type="component" value="Chromosome"/>
</dbReference>
<evidence type="ECO:0000313" key="2">
    <source>
        <dbReference type="Proteomes" id="UP000001505"/>
    </source>
</evidence>
<dbReference type="HOGENOM" id="CLU_420876_0_0_0"/>
<proteinExistence type="predicted"/>
<organism evidence="1 2">
    <name type="scientific">Waddlia chondrophila (strain ATCC VR-1470 / WSU 86-1044)</name>
    <dbReference type="NCBI Taxonomy" id="716544"/>
    <lineage>
        <taxon>Bacteria</taxon>
        <taxon>Pseudomonadati</taxon>
        <taxon>Chlamydiota</taxon>
        <taxon>Chlamydiia</taxon>
        <taxon>Parachlamydiales</taxon>
        <taxon>Waddliaceae</taxon>
        <taxon>Waddlia</taxon>
    </lineage>
</organism>
<evidence type="ECO:0000313" key="1">
    <source>
        <dbReference type="EMBL" id="ADI37679.1"/>
    </source>
</evidence>
<name>D6YU68_WADCW</name>
<accession>D6YU68</accession>
<gene>
    <name evidence="1" type="ordered locus">wcw_0304</name>
</gene>